<accession>A0A510HK01</accession>
<dbReference type="Pfam" id="PF19335">
    <property type="entry name" value="HMBD"/>
    <property type="match status" value="1"/>
</dbReference>
<dbReference type="AlphaFoldDB" id="A0A510HK01"/>
<keyword evidence="1" id="KW-0560">Oxidoreductase</keyword>
<evidence type="ECO:0000313" key="5">
    <source>
        <dbReference type="EMBL" id="BBL80351.1"/>
    </source>
</evidence>
<feature type="compositionally biased region" description="Basic and acidic residues" evidence="2">
    <location>
        <begin position="173"/>
        <end position="204"/>
    </location>
</feature>
<dbReference type="PANTHER" id="PTHR43485:SF1">
    <property type="entry name" value="FORMATE HYDROGENLYASE SUBUNIT 5-RELATED"/>
    <property type="match status" value="1"/>
</dbReference>
<sequence>MISGARQGDVSGLRRLFAAAMARDLRAFVVPGAEVARARGLDPEAVGLRITAAPRHANVLVIVGELPEGLRKAAAVTYAQMMRPRAVLAVGAEELFPLPEADVSAELSQAGLEEGVARLRRAFSRGAFAPETADFEPETLHTKTEYTCPMHPEVVQDEPGTCPKCGMDLVPREAQQEQDGGHEDHDHGEEDHHGHEEHEEGSPEEHDDGSENGDHEGRSHEEMDHGDHGGHEGMDHGDMDFMSMVEMTKDLPRSSDGLQMEWVETPFGPLFPGLPAGLSLTLTLDGDTVAEVQAASAVEGWVSTGDLAGPAASFPDRLAGLAPLSPVAYRVLALRAVENAAGAVPDERTTLARVGAMERERAASHLNWLASFAHLLGYSWLEERARELQIALLRAAGPEDVARLAGEAKKLVRRVERTPLLRRRLGGIGTLPADAEASGPVARAGGSAADVRTNEKTYRELGFETVVLDGNDALSRLRVRLTEVGQSLELAGTVSSVDIPDPVIEDSRSGTGAATVETPRGPATLRATLEDGEVVGVELDTPSTRLIPLVHHVVQQQELADALVGVASLDISPWEVIQ</sequence>
<reference evidence="5" key="1">
    <citation type="journal article" date="2019" name="Microbiol. Resour. Announc.">
        <title>Complete Genome Sequence of Rubrobacter xylanophilus Strain AA3-22, Isolated from Arima Onsen in Japan.</title>
        <authorList>
            <person name="Tomariguchi N."/>
            <person name="Miyazaki K."/>
        </authorList>
    </citation>
    <scope>NUCLEOTIDE SEQUENCE [LARGE SCALE GENOMIC DNA]</scope>
    <source>
        <strain evidence="5">AA3-22</strain>
    </source>
</reference>
<dbReference type="Gene3D" id="3.40.50.12280">
    <property type="match status" value="1"/>
</dbReference>
<dbReference type="RefSeq" id="WP_197735464.1">
    <property type="nucleotide sequence ID" value="NZ_AP019791.1"/>
</dbReference>
<dbReference type="Proteomes" id="UP000318065">
    <property type="component" value="Chromosome"/>
</dbReference>
<dbReference type="InterPro" id="IPR029014">
    <property type="entry name" value="NiFe-Hase_large"/>
</dbReference>
<dbReference type="GO" id="GO:0016651">
    <property type="term" value="F:oxidoreductase activity, acting on NAD(P)H"/>
    <property type="evidence" value="ECO:0007669"/>
    <property type="project" value="InterPro"/>
</dbReference>
<evidence type="ECO:0000313" key="6">
    <source>
        <dbReference type="Proteomes" id="UP000318065"/>
    </source>
</evidence>
<dbReference type="InterPro" id="IPR001135">
    <property type="entry name" value="NADH_Q_OxRdtase_suD"/>
</dbReference>
<name>A0A510HK01_9ACTN</name>
<feature type="domain" description="Heavy metal binding" evidence="4">
    <location>
        <begin position="146"/>
        <end position="171"/>
    </location>
</feature>
<dbReference type="GO" id="GO:0051287">
    <property type="term" value="F:NAD binding"/>
    <property type="evidence" value="ECO:0007669"/>
    <property type="project" value="InterPro"/>
</dbReference>
<dbReference type="SUPFAM" id="SSF56762">
    <property type="entry name" value="HydB/Nqo4-like"/>
    <property type="match status" value="1"/>
</dbReference>
<protein>
    <submittedName>
        <fullName evidence="5">Uncharacterized protein</fullName>
    </submittedName>
</protein>
<dbReference type="Pfam" id="PF00346">
    <property type="entry name" value="Complex1_49kDa"/>
    <property type="match status" value="1"/>
</dbReference>
<organism evidence="5 6">
    <name type="scientific">Rubrobacter xylanophilus</name>
    <dbReference type="NCBI Taxonomy" id="49319"/>
    <lineage>
        <taxon>Bacteria</taxon>
        <taxon>Bacillati</taxon>
        <taxon>Actinomycetota</taxon>
        <taxon>Rubrobacteria</taxon>
        <taxon>Rubrobacterales</taxon>
        <taxon>Rubrobacteraceae</taxon>
        <taxon>Rubrobacter</taxon>
    </lineage>
</organism>
<feature type="domain" description="NADH-quinone oxidoreductase subunit D" evidence="3">
    <location>
        <begin position="407"/>
        <end position="491"/>
    </location>
</feature>
<evidence type="ECO:0000259" key="3">
    <source>
        <dbReference type="Pfam" id="PF00346"/>
    </source>
</evidence>
<dbReference type="Gene3D" id="1.10.645.10">
    <property type="entry name" value="Cytochrome-c3 Hydrogenase, chain B"/>
    <property type="match status" value="2"/>
</dbReference>
<evidence type="ECO:0000256" key="2">
    <source>
        <dbReference type="SAM" id="MobiDB-lite"/>
    </source>
</evidence>
<keyword evidence="6" id="KW-1185">Reference proteome</keyword>
<dbReference type="InterPro" id="IPR045800">
    <property type="entry name" value="HMBD"/>
</dbReference>
<dbReference type="SUPFAM" id="SSF56770">
    <property type="entry name" value="HydA/Nqo6-like"/>
    <property type="match status" value="1"/>
</dbReference>
<gene>
    <name evidence="5" type="ORF">RxyAA322_22050</name>
</gene>
<evidence type="ECO:0000259" key="4">
    <source>
        <dbReference type="Pfam" id="PF19335"/>
    </source>
</evidence>
<dbReference type="GO" id="GO:0048038">
    <property type="term" value="F:quinone binding"/>
    <property type="evidence" value="ECO:0007669"/>
    <property type="project" value="InterPro"/>
</dbReference>
<dbReference type="InterPro" id="IPR052197">
    <property type="entry name" value="ComplexI_49kDa-like"/>
</dbReference>
<evidence type="ECO:0000256" key="1">
    <source>
        <dbReference type="ARBA" id="ARBA00023002"/>
    </source>
</evidence>
<feature type="compositionally biased region" description="Basic and acidic residues" evidence="2">
    <location>
        <begin position="212"/>
        <end position="238"/>
    </location>
</feature>
<dbReference type="PANTHER" id="PTHR43485">
    <property type="entry name" value="HYDROGENASE-4 COMPONENT G"/>
    <property type="match status" value="1"/>
</dbReference>
<proteinExistence type="predicted"/>
<dbReference type="GO" id="GO:0046872">
    <property type="term" value="F:metal ion binding"/>
    <property type="evidence" value="ECO:0007669"/>
    <property type="project" value="InterPro"/>
</dbReference>
<dbReference type="EMBL" id="AP019791">
    <property type="protein sequence ID" value="BBL80351.1"/>
    <property type="molecule type" value="Genomic_DNA"/>
</dbReference>
<feature type="region of interest" description="Disordered" evidence="2">
    <location>
        <begin position="173"/>
        <end position="238"/>
    </location>
</feature>